<dbReference type="EMBL" id="CP012029">
    <property type="protein sequence ID" value="ALO26993.1"/>
    <property type="molecule type" value="Genomic_DNA"/>
</dbReference>
<reference evidence="1 2" key="1">
    <citation type="journal article" date="2015" name="PLoS Negl. Trop. Dis.">
        <title>Distribution of Plasmids in Distinct Leptospira Pathogenic Species.</title>
        <authorList>
            <person name="Wang Y."/>
            <person name="Zhuang X."/>
            <person name="Zhong Y."/>
            <person name="Zhang C."/>
            <person name="Zhang Y."/>
            <person name="Zeng L."/>
            <person name="Zhu Y."/>
            <person name="He P."/>
            <person name="Dong K."/>
            <person name="Pal U."/>
            <person name="Guo X."/>
            <person name="Qin J."/>
        </authorList>
    </citation>
    <scope>NUCLEOTIDE SEQUENCE [LARGE SCALE GENOMIC DNA]</scope>
    <source>
        <strain evidence="1 2">56604</strain>
    </source>
</reference>
<proteinExistence type="predicted"/>
<accession>A0A0S2ITK9</accession>
<evidence type="ECO:0000313" key="2">
    <source>
        <dbReference type="Proteomes" id="UP000058857"/>
    </source>
</evidence>
<sequence length="46" mass="5454">MSKIFQSTLLIWNTTKLQSENTDLVSYIAWNLSKSVFRLNFSYYDS</sequence>
<protein>
    <submittedName>
        <fullName evidence="1">Uncharacterized protein</fullName>
    </submittedName>
</protein>
<organism evidence="1">
    <name type="scientific">Leptospira borgpetersenii serovar Ballum</name>
    <dbReference type="NCBI Taxonomy" id="280505"/>
    <lineage>
        <taxon>Bacteria</taxon>
        <taxon>Pseudomonadati</taxon>
        <taxon>Spirochaetota</taxon>
        <taxon>Spirochaetia</taxon>
        <taxon>Leptospirales</taxon>
        <taxon>Leptospiraceae</taxon>
        <taxon>Leptospira</taxon>
    </lineage>
</organism>
<evidence type="ECO:0000313" key="1">
    <source>
        <dbReference type="EMBL" id="ALO26993.1"/>
    </source>
</evidence>
<dbReference type="AlphaFoldDB" id="A0A0S2ITK9"/>
<gene>
    <name evidence="1" type="ORF">LBBP_02773</name>
</gene>
<name>A0A0S2ITK9_LEPBO</name>
<dbReference type="Proteomes" id="UP000058857">
    <property type="component" value="Chromosome 1"/>
</dbReference>